<accession>A0A212JWC1</accession>
<evidence type="ECO:0000313" key="10">
    <source>
        <dbReference type="EMBL" id="SBW03703.1"/>
    </source>
</evidence>
<dbReference type="Gene3D" id="3.20.20.300">
    <property type="entry name" value="Glycoside hydrolase, family 3, N-terminal domain"/>
    <property type="match status" value="1"/>
</dbReference>
<dbReference type="PROSITE" id="PS51272">
    <property type="entry name" value="SLH"/>
    <property type="match status" value="2"/>
</dbReference>
<dbReference type="SUPFAM" id="SSF51445">
    <property type="entry name" value="(Trans)glycosidases"/>
    <property type="match status" value="1"/>
</dbReference>
<dbReference type="InterPro" id="IPR017853">
    <property type="entry name" value="GH"/>
</dbReference>
<feature type="signal peptide" evidence="8">
    <location>
        <begin position="1"/>
        <end position="28"/>
    </location>
</feature>
<dbReference type="EMBL" id="FLUN01000001">
    <property type="protein sequence ID" value="SBW03703.1"/>
    <property type="molecule type" value="Genomic_DNA"/>
</dbReference>
<dbReference type="Pfam" id="PF00933">
    <property type="entry name" value="Glyco_hydro_3"/>
    <property type="match status" value="1"/>
</dbReference>
<dbReference type="NCBIfam" id="TIGR02543">
    <property type="entry name" value="List_Bact_rpt"/>
    <property type="match status" value="1"/>
</dbReference>
<dbReference type="SUPFAM" id="SSF52279">
    <property type="entry name" value="Beta-D-glucan exohydrolase, C-terminal domain"/>
    <property type="match status" value="1"/>
</dbReference>
<evidence type="ECO:0000256" key="3">
    <source>
        <dbReference type="ARBA" id="ARBA00005336"/>
    </source>
</evidence>
<sequence length="1162" mass="123562">MKKKVQKGLSWLLTLCMMFTLQPMAAQAANELNGIDVTARTSSTNGDKIIVGTVTGSGGDYAVAVTGSGEMETVTGNPGGVATQGKWFGLQLAPGGVTDITTLQYKTDTQPTFMDLTETDVEEAGEAGEIVLWINGSSAGTSTIWLKNKGAEDTAAIKLIITFLPYIPLAGRTPEEILKDMTLDQKIGQKIMPDFRQWKVEDATAVSDVTAINSEIIDIIDKYDFGGVILFANNVKETEQTLRLTTQLQQAALKDEGEEAGVPAIPMFLTIDQEGGIVYRLGSGTALPGNMAIGATRSTEMAKQVGEIIGRELSALGFNVNFAPVVDVNNNPGNPVIGLRSISSDPNLVAELSVPMIEGMNEYNVASAAKHFPGHGDTATDSHYGLPSVDKSLAELKATELVPFQAAVDAGVDMLMTAHIMYPQIDPSGDPATLSKVILQKLAREELGYDGVIITDALNMDAISKNFGQAEAVVKCFQAGADIALMPIIPRDKVNAPKDMDAVIAAVKGAIDDGTLTMEQIDRSVLRILTLKKDRGILDAEYPAENSVEFNAKLATAMEEVGSQQNRKLEREIAAAAITVVKNENNLLPLKPKAGEKVLLFTPNANEEPGLQLGMRRAIADGAIPAGVVYETNRTQFASGFTALNDAVKAKIDEANYIVIISEATASQLAGWQCKFPQEVTAYAKGKGIPAIVVSIFQPYDVANYPDASAILAAYGAKGMDPTESLQPDKAFGPNIPAAVEVIFGNYQAKGRLPVNIPVIKNGKVDTSQNAYAFGFGLTLTYTVTFESNGGTEVDTALVEVKAQVIKPSDPTKSGYTFAGWYTDTELTAAYDFNAPVTKNLNLYAKWNPVESPYVSTEGNTKTETRKNQDGSTTKIVTNKITGLITETTTWPNGDKLIVETKKDGTVTTTATDSTGLKTETITTPAGNTTANIILPKGVESAVVTAPVKKTTPGTVAVLLHDDGAEEVIVTSVNTGEGIRFTVNGNAKVKIIDNTKTFADVAAGDWFYAAVQFAASRELFNGTGTGTFSPAAPMNRAMLVTALARMDGQDTTGGATWYEMAAKWGVERGITDGSSLDSSITRESLATILFRYAKAKSADGMELGKFPDADQVSAWARDAMDWAVTNGVLIGTNDGALNPSGIASRAEVAAMLHRFVTLSIQK</sequence>
<dbReference type="InterPro" id="IPR001119">
    <property type="entry name" value="SLH_dom"/>
</dbReference>
<dbReference type="GO" id="GO:0004563">
    <property type="term" value="F:beta-N-acetylhexosaminidase activity"/>
    <property type="evidence" value="ECO:0007669"/>
    <property type="project" value="UniProtKB-EC"/>
</dbReference>
<evidence type="ECO:0000256" key="4">
    <source>
        <dbReference type="ARBA" id="ARBA00012663"/>
    </source>
</evidence>
<evidence type="ECO:0000256" key="5">
    <source>
        <dbReference type="ARBA" id="ARBA00022737"/>
    </source>
</evidence>
<dbReference type="InterPro" id="IPR050226">
    <property type="entry name" value="NagZ_Beta-hexosaminidase"/>
</dbReference>
<dbReference type="InterPro" id="IPR036881">
    <property type="entry name" value="Glyco_hydro_3_C_sf"/>
</dbReference>
<dbReference type="GO" id="GO:0009254">
    <property type="term" value="P:peptidoglycan turnover"/>
    <property type="evidence" value="ECO:0007669"/>
    <property type="project" value="TreeGrafter"/>
</dbReference>
<evidence type="ECO:0000259" key="9">
    <source>
        <dbReference type="PROSITE" id="PS51272"/>
    </source>
</evidence>
<dbReference type="Pfam" id="PF01915">
    <property type="entry name" value="Glyco_hydro_3_C"/>
    <property type="match status" value="1"/>
</dbReference>
<dbReference type="InterPro" id="IPR001764">
    <property type="entry name" value="Glyco_hydro_3_N"/>
</dbReference>
<comment type="subcellular location">
    <subcellularLocation>
        <location evidence="2">Cell envelope</location>
    </subcellularLocation>
</comment>
<protein>
    <recommendedName>
        <fullName evidence="4">beta-N-acetylhexosaminidase</fullName>
        <ecNumber evidence="4">3.2.1.52</ecNumber>
    </recommendedName>
</protein>
<evidence type="ECO:0000256" key="8">
    <source>
        <dbReference type="SAM" id="SignalP"/>
    </source>
</evidence>
<dbReference type="PANTHER" id="PTHR30480">
    <property type="entry name" value="BETA-HEXOSAMINIDASE-RELATED"/>
    <property type="match status" value="1"/>
</dbReference>
<dbReference type="Pfam" id="PF00395">
    <property type="entry name" value="SLH"/>
    <property type="match status" value="2"/>
</dbReference>
<dbReference type="Gene3D" id="2.60.40.4270">
    <property type="entry name" value="Listeria-Bacteroides repeat domain"/>
    <property type="match status" value="1"/>
</dbReference>
<dbReference type="GO" id="GO:0030313">
    <property type="term" value="C:cell envelope"/>
    <property type="evidence" value="ECO:0007669"/>
    <property type="project" value="UniProtKB-SubCell"/>
</dbReference>
<keyword evidence="8" id="KW-0732">Signal</keyword>
<organism evidence="10">
    <name type="scientific">uncultured Eubacteriales bacterium</name>
    <dbReference type="NCBI Taxonomy" id="172733"/>
    <lineage>
        <taxon>Bacteria</taxon>
        <taxon>Bacillati</taxon>
        <taxon>Bacillota</taxon>
        <taxon>Clostridia</taxon>
        <taxon>Eubacteriales</taxon>
        <taxon>environmental samples</taxon>
    </lineage>
</organism>
<dbReference type="InterPro" id="IPR036962">
    <property type="entry name" value="Glyco_hydro_3_N_sf"/>
</dbReference>
<proteinExistence type="inferred from homology"/>
<dbReference type="InterPro" id="IPR042229">
    <property type="entry name" value="Listeria/Bacterioides_rpt_sf"/>
</dbReference>
<dbReference type="EC" id="3.2.1.52" evidence="4"/>
<comment type="catalytic activity">
    <reaction evidence="1">
        <text>Hydrolysis of terminal non-reducing N-acetyl-D-hexosamine residues in N-acetyl-beta-D-hexosaminides.</text>
        <dbReference type="EC" id="3.2.1.52"/>
    </reaction>
</comment>
<evidence type="ECO:0000256" key="6">
    <source>
        <dbReference type="ARBA" id="ARBA00022801"/>
    </source>
</evidence>
<dbReference type="Gene3D" id="3.40.50.1700">
    <property type="entry name" value="Glycoside hydrolase family 3 C-terminal domain"/>
    <property type="match status" value="1"/>
</dbReference>
<dbReference type="GO" id="GO:0005975">
    <property type="term" value="P:carbohydrate metabolic process"/>
    <property type="evidence" value="ECO:0007669"/>
    <property type="project" value="InterPro"/>
</dbReference>
<name>A0A212JWC1_9FIRM</name>
<dbReference type="FunFam" id="3.20.20.300:FF:000014">
    <property type="entry name" value="Beta-hexosaminidase, lipoprotein"/>
    <property type="match status" value="1"/>
</dbReference>
<dbReference type="AlphaFoldDB" id="A0A212JWC1"/>
<keyword evidence="7" id="KW-0326">Glycosidase</keyword>
<dbReference type="InterPro" id="IPR002772">
    <property type="entry name" value="Glyco_hydro_3_C"/>
</dbReference>
<evidence type="ECO:0000256" key="2">
    <source>
        <dbReference type="ARBA" id="ARBA00004196"/>
    </source>
</evidence>
<evidence type="ECO:0000256" key="7">
    <source>
        <dbReference type="ARBA" id="ARBA00023295"/>
    </source>
</evidence>
<dbReference type="InterPro" id="IPR013378">
    <property type="entry name" value="InlB-like_B-rpt"/>
</dbReference>
<keyword evidence="10" id="KW-0449">Lipoprotein</keyword>
<feature type="chain" id="PRO_5012307132" description="beta-N-acetylhexosaminidase" evidence="8">
    <location>
        <begin position="29"/>
        <end position="1162"/>
    </location>
</feature>
<keyword evidence="5" id="KW-0677">Repeat</keyword>
<evidence type="ECO:0000256" key="1">
    <source>
        <dbReference type="ARBA" id="ARBA00001231"/>
    </source>
</evidence>
<feature type="domain" description="SLH" evidence="9">
    <location>
        <begin position="1103"/>
        <end position="1162"/>
    </location>
</feature>
<comment type="similarity">
    <text evidence="3">Belongs to the glycosyl hydrolase 3 family.</text>
</comment>
<dbReference type="Pfam" id="PF09479">
    <property type="entry name" value="Flg_new"/>
    <property type="match status" value="1"/>
</dbReference>
<feature type="domain" description="SLH" evidence="9">
    <location>
        <begin position="994"/>
        <end position="1057"/>
    </location>
</feature>
<dbReference type="PANTHER" id="PTHR30480:SF13">
    <property type="entry name" value="BETA-HEXOSAMINIDASE"/>
    <property type="match status" value="1"/>
</dbReference>
<reference evidence="10" key="1">
    <citation type="submission" date="2016-04" db="EMBL/GenBank/DDBJ databases">
        <authorList>
            <person name="Evans L.H."/>
            <person name="Alamgir A."/>
            <person name="Owens N."/>
            <person name="Weber N.D."/>
            <person name="Virtaneva K."/>
            <person name="Barbian K."/>
            <person name="Babar A."/>
            <person name="Rosenke K."/>
        </authorList>
    </citation>
    <scope>NUCLEOTIDE SEQUENCE</scope>
    <source>
        <strain evidence="10">86</strain>
    </source>
</reference>
<gene>
    <name evidence="10" type="ORF">KL86CLO1_11813</name>
</gene>
<keyword evidence="6" id="KW-0378">Hydrolase</keyword>